<evidence type="ECO:0008006" key="3">
    <source>
        <dbReference type="Google" id="ProtNLM"/>
    </source>
</evidence>
<dbReference type="EMBL" id="VDUX01000003">
    <property type="protein sequence ID" value="TXL61144.1"/>
    <property type="molecule type" value="Genomic_DNA"/>
</dbReference>
<dbReference type="OrthoDB" id="3209715at2"/>
<keyword evidence="2" id="KW-1185">Reference proteome</keyword>
<evidence type="ECO:0000313" key="1">
    <source>
        <dbReference type="EMBL" id="TXL61144.1"/>
    </source>
</evidence>
<evidence type="ECO:0000313" key="2">
    <source>
        <dbReference type="Proteomes" id="UP000321571"/>
    </source>
</evidence>
<dbReference type="AlphaFoldDB" id="A0A5C8NGX1"/>
<organism evidence="1 2">
    <name type="scientific">Aeromicrobium terrae</name>
    <dbReference type="NCBI Taxonomy" id="2498846"/>
    <lineage>
        <taxon>Bacteria</taxon>
        <taxon>Bacillati</taxon>
        <taxon>Actinomycetota</taxon>
        <taxon>Actinomycetes</taxon>
        <taxon>Propionibacteriales</taxon>
        <taxon>Nocardioidaceae</taxon>
        <taxon>Aeromicrobium</taxon>
    </lineage>
</organism>
<reference evidence="1 2" key="1">
    <citation type="submission" date="2019-06" db="EMBL/GenBank/DDBJ databases">
        <title>Aeromicrobium sp. nov., isolated from a maize field.</title>
        <authorList>
            <person name="Lin S.-Y."/>
            <person name="Tsai C.-F."/>
            <person name="Young C.-C."/>
        </authorList>
    </citation>
    <scope>NUCLEOTIDE SEQUENCE [LARGE SCALE GENOMIC DNA]</scope>
    <source>
        <strain evidence="1 2">CC-CFT486</strain>
    </source>
</reference>
<dbReference type="RefSeq" id="WP_147685171.1">
    <property type="nucleotide sequence ID" value="NZ_VDUX01000003.1"/>
</dbReference>
<sequence length="292" mass="31818">MQTVLTYADAVSAFGRARVRRAVAAGLWQHPTANVYVSHNGPLTSLERLEVARLAGGTRAVLGGLSALGLDGFDGPEPSRPVVVMPIGARRPTYTDATPHWSSELTSADVHPLRMPPRTRPARSLVDAASWAASDVAARRIVIAGVQQGLASTRSLREALTRRGTCRRRALVVESILDAAGGVQSLPERDFGRIIARHGLPAPTRQARVRGPDGRYYLDADWTGLGVAVEIHGIPHLEVRSWDDDLRRGNELVIEGRRVAQFSSFGIRHRQDDVADQLRRLLRSAGWTDESA</sequence>
<dbReference type="Proteomes" id="UP000321571">
    <property type="component" value="Unassembled WGS sequence"/>
</dbReference>
<proteinExistence type="predicted"/>
<comment type="caution">
    <text evidence="1">The sequence shown here is derived from an EMBL/GenBank/DDBJ whole genome shotgun (WGS) entry which is preliminary data.</text>
</comment>
<accession>A0A5C8NGX1</accession>
<gene>
    <name evidence="1" type="ORF">FHP06_06810</name>
</gene>
<protein>
    <recommendedName>
        <fullName evidence="3">DUF559 domain-containing protein</fullName>
    </recommendedName>
</protein>
<name>A0A5C8NGX1_9ACTN</name>